<evidence type="ECO:0000313" key="1">
    <source>
        <dbReference type="EMBL" id="OPG16255.1"/>
    </source>
</evidence>
<name>A0A1V4ETJ5_9BACL</name>
<accession>A0A1V4ETJ5</accession>
<reference evidence="1 2" key="1">
    <citation type="submission" date="2017-02" db="EMBL/GenBank/DDBJ databases">
        <title>Draft genome of Acidibacillus ferrooxidans Huett2.</title>
        <authorList>
            <person name="Schopf S."/>
        </authorList>
    </citation>
    <scope>NUCLEOTIDE SEQUENCE [LARGE SCALE GENOMIC DNA]</scope>
    <source>
        <strain evidence="1 2">Huett2</strain>
    </source>
</reference>
<sequence>MANLDHAVKKNTPFSFMFDSKVRYEAFKALFEAIEEFAPNMVVDLNQIAETGTFADWRNIEALQMAKQYSLSAWNALKHLAEEKDVPFHSMQDQLIKWSDRYHLSAREWDFLRDAAIMAIFAYHEDIQYRTLMLRANSENMTDQEIVELYDNHPAPYTDTKNVAMALTRIVPPIPQFSLSKLCRLNTRHDRWGKPISYMHSKLRDDAFLFERLHPFVFAPPAESNDMLELPEALRKIGYSIELETNPAENLLYRERALMQANTPSNDPRAKEVSKWFYGVMSVLDAQIFSPKEFTGIAYDPRRKNWSEFETEMKKKFQEYLKVYKAAAESWFDSYGYMLEQPLSELRTKAEMVVKYFMLNRSQNEIHNETNKPQGSNINREIEVFFKRALFLPKPAKTKSR</sequence>
<dbReference type="AlphaFoldDB" id="A0A1V4ETJ5"/>
<protein>
    <submittedName>
        <fullName evidence="1">Uncharacterized protein</fullName>
    </submittedName>
</protein>
<comment type="caution">
    <text evidence="1">The sequence shown here is derived from an EMBL/GenBank/DDBJ whole genome shotgun (WGS) entry which is preliminary data.</text>
</comment>
<dbReference type="EMBL" id="MWPS01000021">
    <property type="protein sequence ID" value="OPG16255.1"/>
    <property type="molecule type" value="Genomic_DNA"/>
</dbReference>
<evidence type="ECO:0000313" key="2">
    <source>
        <dbReference type="Proteomes" id="UP000190229"/>
    </source>
</evidence>
<dbReference type="Proteomes" id="UP000190229">
    <property type="component" value="Unassembled WGS sequence"/>
</dbReference>
<keyword evidence="2" id="KW-1185">Reference proteome</keyword>
<organism evidence="1 2">
    <name type="scientific">Ferroacidibacillus organovorans</name>
    <dbReference type="NCBI Taxonomy" id="1765683"/>
    <lineage>
        <taxon>Bacteria</taxon>
        <taxon>Bacillati</taxon>
        <taxon>Bacillota</taxon>
        <taxon>Bacilli</taxon>
        <taxon>Bacillales</taxon>
        <taxon>Alicyclobacillaceae</taxon>
        <taxon>Ferroacidibacillus</taxon>
    </lineage>
</organism>
<gene>
    <name evidence="1" type="ORF">B2M26_08075</name>
</gene>
<dbReference type="RefSeq" id="WP_079290538.1">
    <property type="nucleotide sequence ID" value="NZ_MWPS01000021.1"/>
</dbReference>
<proteinExistence type="predicted"/>